<organism evidence="13 14">
    <name type="scientific">Spirosoma profusum</name>
    <dbReference type="NCBI Taxonomy" id="2771354"/>
    <lineage>
        <taxon>Bacteria</taxon>
        <taxon>Pseudomonadati</taxon>
        <taxon>Bacteroidota</taxon>
        <taxon>Cytophagia</taxon>
        <taxon>Cytophagales</taxon>
        <taxon>Cytophagaceae</taxon>
        <taxon>Spirosoma</taxon>
    </lineage>
</organism>
<dbReference type="AlphaFoldDB" id="A0A927AM33"/>
<dbReference type="InterPro" id="IPR000531">
    <property type="entry name" value="Beta-barrel_TonB"/>
</dbReference>
<keyword evidence="7 8" id="KW-0998">Cell outer membrane</keyword>
<dbReference type="GO" id="GO:0009279">
    <property type="term" value="C:cell outer membrane"/>
    <property type="evidence" value="ECO:0007669"/>
    <property type="project" value="UniProtKB-SubCell"/>
</dbReference>
<dbReference type="PANTHER" id="PTHR30442">
    <property type="entry name" value="IRON III DICITRATE TRANSPORT PROTEIN FECA"/>
    <property type="match status" value="1"/>
</dbReference>
<evidence type="ECO:0000259" key="12">
    <source>
        <dbReference type="Pfam" id="PF07715"/>
    </source>
</evidence>
<keyword evidence="14" id="KW-1185">Reference proteome</keyword>
<keyword evidence="13" id="KW-0675">Receptor</keyword>
<name>A0A927AM33_9BACT</name>
<evidence type="ECO:0000256" key="1">
    <source>
        <dbReference type="ARBA" id="ARBA00004571"/>
    </source>
</evidence>
<dbReference type="Gene3D" id="2.170.130.10">
    <property type="entry name" value="TonB-dependent receptor, plug domain"/>
    <property type="match status" value="1"/>
</dbReference>
<comment type="similarity">
    <text evidence="8 9">Belongs to the TonB-dependent receptor family.</text>
</comment>
<dbReference type="PROSITE" id="PS52016">
    <property type="entry name" value="TONB_DEPENDENT_REC_3"/>
    <property type="match status" value="1"/>
</dbReference>
<keyword evidence="10" id="KW-0732">Signal</keyword>
<dbReference type="Gene3D" id="2.40.170.20">
    <property type="entry name" value="TonB-dependent receptor, beta-barrel domain"/>
    <property type="match status" value="1"/>
</dbReference>
<feature type="domain" description="TonB-dependent receptor-like beta-barrel" evidence="11">
    <location>
        <begin position="348"/>
        <end position="777"/>
    </location>
</feature>
<dbReference type="InterPro" id="IPR012910">
    <property type="entry name" value="Plug_dom"/>
</dbReference>
<evidence type="ECO:0000313" key="14">
    <source>
        <dbReference type="Proteomes" id="UP000598820"/>
    </source>
</evidence>
<dbReference type="InterPro" id="IPR036942">
    <property type="entry name" value="Beta-barrel_TonB_sf"/>
</dbReference>
<dbReference type="InterPro" id="IPR013783">
    <property type="entry name" value="Ig-like_fold"/>
</dbReference>
<gene>
    <name evidence="13" type="ORF">IC229_00005</name>
</gene>
<evidence type="ECO:0000256" key="5">
    <source>
        <dbReference type="ARBA" id="ARBA00023077"/>
    </source>
</evidence>
<evidence type="ECO:0000313" key="13">
    <source>
        <dbReference type="EMBL" id="MBD2698999.1"/>
    </source>
</evidence>
<evidence type="ECO:0000256" key="2">
    <source>
        <dbReference type="ARBA" id="ARBA00022448"/>
    </source>
</evidence>
<dbReference type="GO" id="GO:0033214">
    <property type="term" value="P:siderophore-iron import into cell"/>
    <property type="evidence" value="ECO:0007669"/>
    <property type="project" value="TreeGrafter"/>
</dbReference>
<dbReference type="PANTHER" id="PTHR30442:SF0">
    <property type="entry name" value="FE(3+) DICITRATE TRANSPORT PROTEIN FECA"/>
    <property type="match status" value="1"/>
</dbReference>
<dbReference type="Pfam" id="PF00593">
    <property type="entry name" value="TonB_dep_Rec_b-barrel"/>
    <property type="match status" value="1"/>
</dbReference>
<keyword evidence="2 8" id="KW-0813">Transport</keyword>
<dbReference type="EMBL" id="JACWZY010000001">
    <property type="protein sequence ID" value="MBD2698999.1"/>
    <property type="molecule type" value="Genomic_DNA"/>
</dbReference>
<evidence type="ECO:0000256" key="9">
    <source>
        <dbReference type="RuleBase" id="RU003357"/>
    </source>
</evidence>
<evidence type="ECO:0000256" key="7">
    <source>
        <dbReference type="ARBA" id="ARBA00023237"/>
    </source>
</evidence>
<evidence type="ECO:0000256" key="3">
    <source>
        <dbReference type="ARBA" id="ARBA00022452"/>
    </source>
</evidence>
<evidence type="ECO:0000259" key="11">
    <source>
        <dbReference type="Pfam" id="PF00593"/>
    </source>
</evidence>
<keyword evidence="5 9" id="KW-0798">TonB box</keyword>
<dbReference type="Pfam" id="PF07715">
    <property type="entry name" value="Plug"/>
    <property type="match status" value="1"/>
</dbReference>
<dbReference type="Gene3D" id="2.60.40.10">
    <property type="entry name" value="Immunoglobulins"/>
    <property type="match status" value="1"/>
</dbReference>
<protein>
    <submittedName>
        <fullName evidence="13">TonB-dependent receptor</fullName>
    </submittedName>
</protein>
<dbReference type="InterPro" id="IPR039426">
    <property type="entry name" value="TonB-dep_rcpt-like"/>
</dbReference>
<feature type="chain" id="PRO_5037587371" evidence="10">
    <location>
        <begin position="26"/>
        <end position="811"/>
    </location>
</feature>
<dbReference type="InterPro" id="IPR037066">
    <property type="entry name" value="Plug_dom_sf"/>
</dbReference>
<feature type="domain" description="TonB-dependent receptor plug" evidence="12">
    <location>
        <begin position="143"/>
        <end position="240"/>
    </location>
</feature>
<accession>A0A927AM33</accession>
<evidence type="ECO:0000256" key="8">
    <source>
        <dbReference type="PROSITE-ProRule" id="PRU01360"/>
    </source>
</evidence>
<comment type="caution">
    <text evidence="13">The sequence shown here is derived from an EMBL/GenBank/DDBJ whole genome shotgun (WGS) entry which is preliminary data.</text>
</comment>
<proteinExistence type="inferred from homology"/>
<evidence type="ECO:0000256" key="10">
    <source>
        <dbReference type="SAM" id="SignalP"/>
    </source>
</evidence>
<keyword evidence="3 8" id="KW-1134">Transmembrane beta strand</keyword>
<evidence type="ECO:0000256" key="6">
    <source>
        <dbReference type="ARBA" id="ARBA00023136"/>
    </source>
</evidence>
<evidence type="ECO:0000256" key="4">
    <source>
        <dbReference type="ARBA" id="ARBA00022692"/>
    </source>
</evidence>
<keyword evidence="6 8" id="KW-0472">Membrane</keyword>
<reference evidence="13" key="1">
    <citation type="submission" date="2020-09" db="EMBL/GenBank/DDBJ databases">
        <authorList>
            <person name="Kim M.K."/>
        </authorList>
    </citation>
    <scope>NUCLEOTIDE SEQUENCE</scope>
    <source>
        <strain evidence="13">BT702</strain>
    </source>
</reference>
<dbReference type="SUPFAM" id="SSF56935">
    <property type="entry name" value="Porins"/>
    <property type="match status" value="1"/>
</dbReference>
<sequence>MIRFTVFSFLAFALILCGLTHSSFAQYQLSGTVRAWHDSVAVKSCTVYLNNGRRSMLTDSLGKFVFDNLPNGQYILQTTCPDFKASKQNATIDGRSQDVAIWLVSRLETLSEVTVTDKQSDFGFTRMRGVENMGIYEGKKSEVIIPEQLVANLSTNNARQIYARVAGLNIWENEGAGLQLSIGGRGLDPNRSSNFNVRQNGYDISADALGYPESYYTPPTEAVGRIQIVRGAASLQYGTQFGGLLNFVMKKPVADRKFELIIRQTLGSFGFYNAFTSASGTVGKLSYYTYFQYKKGGGWRPNSNFTNYTAFADIDYRFSENTSLGFDITQMSYLAQQPGGLTDGMFRADPRQSNRERNWFNVNWTMPALHFDHRFNANNEFNLRLFGLYAYRYSLGFRPNRVASIDDNSERDLIKGDFQNWGTEARYLKRYYVANKQAILLVGGRYYHGYNHSIQGLGSTGKSADFNFIDNEQAIQSDYQFPNRNVALFAENILYVGDKLSVTPGLRYEYIHTTADGFYGTITRDLAGNILSSIRTNEYRTNSRQFVLAGLGISYKPAATLDIYGNLSQNYRSITFSDMRIANPSMVIDPNLQDEKGYSLDLGIRSTQTTLYNFDVSTFYLNYNNRIGEVQFYDQNDRVLRRRGNIGQAIIMGLETYAEGDFLRMANPKNPNLSGVLFANVALIRSRYNASEVAGVVGNQVEFVPNVNLKSGVRLGYKNLKASFQYTYLSDQFSDATNAREGGVSAVIGLIPAYAIMDASLSYQFSRFRLEGSLNNLANRTYFTRRATGYPGPGILPSDGRSVYVTLQVKL</sequence>
<dbReference type="Proteomes" id="UP000598820">
    <property type="component" value="Unassembled WGS sequence"/>
</dbReference>
<comment type="subcellular location">
    <subcellularLocation>
        <location evidence="1 8">Cell outer membrane</location>
        <topology evidence="1 8">Multi-pass membrane protein</topology>
    </subcellularLocation>
</comment>
<dbReference type="SUPFAM" id="SSF49478">
    <property type="entry name" value="Cna protein B-type domain"/>
    <property type="match status" value="1"/>
</dbReference>
<dbReference type="RefSeq" id="WP_190884866.1">
    <property type="nucleotide sequence ID" value="NZ_JACWZY010000001.1"/>
</dbReference>
<keyword evidence="4 8" id="KW-0812">Transmembrane</keyword>
<feature type="signal peptide" evidence="10">
    <location>
        <begin position="1"/>
        <end position="25"/>
    </location>
</feature>